<feature type="transmembrane region" description="Helical" evidence="1">
    <location>
        <begin position="88"/>
        <end position="107"/>
    </location>
</feature>
<proteinExistence type="predicted"/>
<feature type="transmembrane region" description="Helical" evidence="1">
    <location>
        <begin position="12"/>
        <end position="30"/>
    </location>
</feature>
<comment type="caution">
    <text evidence="2">The sequence shown here is derived from an EMBL/GenBank/DDBJ whole genome shotgun (WGS) entry which is preliminary data.</text>
</comment>
<sequence>MTVSEYLIWHRFLSLSFTILLVLLSLYDYSLTSEAVSVHERSPVILISQVVLDRRLISTLVASQASIFCSLLVMLIDPGTESSVTERVCQVLMPLGLSASWLFSIAFDLKTMSQSALFGLTHGMKYICAFLFLTESFVTGMERKKIELSLDEKI</sequence>
<accession>A0A9P6Z5X6</accession>
<gene>
    <name evidence="2" type="ORF">G6F50_004890</name>
</gene>
<evidence type="ECO:0000313" key="2">
    <source>
        <dbReference type="EMBL" id="KAG1571110.1"/>
    </source>
</evidence>
<name>A0A9P6Z5X6_9FUNG</name>
<protein>
    <submittedName>
        <fullName evidence="2">Uncharacterized protein</fullName>
    </submittedName>
</protein>
<feature type="transmembrane region" description="Helical" evidence="1">
    <location>
        <begin position="119"/>
        <end position="138"/>
    </location>
</feature>
<dbReference type="EMBL" id="JAANIU010000614">
    <property type="protein sequence ID" value="KAG1571110.1"/>
    <property type="molecule type" value="Genomic_DNA"/>
</dbReference>
<keyword evidence="1" id="KW-0812">Transmembrane</keyword>
<organism evidence="2 3">
    <name type="scientific">Rhizopus delemar</name>
    <dbReference type="NCBI Taxonomy" id="936053"/>
    <lineage>
        <taxon>Eukaryota</taxon>
        <taxon>Fungi</taxon>
        <taxon>Fungi incertae sedis</taxon>
        <taxon>Mucoromycota</taxon>
        <taxon>Mucoromycotina</taxon>
        <taxon>Mucoromycetes</taxon>
        <taxon>Mucorales</taxon>
        <taxon>Mucorineae</taxon>
        <taxon>Rhizopodaceae</taxon>
        <taxon>Rhizopus</taxon>
    </lineage>
</organism>
<dbReference type="Proteomes" id="UP000740926">
    <property type="component" value="Unassembled WGS sequence"/>
</dbReference>
<keyword evidence="1" id="KW-0472">Membrane</keyword>
<dbReference type="OMA" id="TIESCIM"/>
<keyword evidence="3" id="KW-1185">Reference proteome</keyword>
<evidence type="ECO:0000313" key="3">
    <source>
        <dbReference type="Proteomes" id="UP000740926"/>
    </source>
</evidence>
<dbReference type="AlphaFoldDB" id="A0A9P6Z5X6"/>
<feature type="transmembrane region" description="Helical" evidence="1">
    <location>
        <begin position="56"/>
        <end position="76"/>
    </location>
</feature>
<reference evidence="2 3" key="1">
    <citation type="journal article" date="2020" name="Microb. Genom.">
        <title>Genetic diversity of clinical and environmental Mucorales isolates obtained from an investigation of mucormycosis cases among solid organ transplant recipients.</title>
        <authorList>
            <person name="Nguyen M.H."/>
            <person name="Kaul D."/>
            <person name="Muto C."/>
            <person name="Cheng S.J."/>
            <person name="Richter R.A."/>
            <person name="Bruno V.M."/>
            <person name="Liu G."/>
            <person name="Beyhan S."/>
            <person name="Sundermann A.J."/>
            <person name="Mounaud S."/>
            <person name="Pasculle A.W."/>
            <person name="Nierman W.C."/>
            <person name="Driscoll E."/>
            <person name="Cumbie R."/>
            <person name="Clancy C.J."/>
            <person name="Dupont C.L."/>
        </authorList>
    </citation>
    <scope>NUCLEOTIDE SEQUENCE [LARGE SCALE GENOMIC DNA]</scope>
    <source>
        <strain evidence="2 3">GL24</strain>
    </source>
</reference>
<keyword evidence="1" id="KW-1133">Transmembrane helix</keyword>
<evidence type="ECO:0000256" key="1">
    <source>
        <dbReference type="SAM" id="Phobius"/>
    </source>
</evidence>